<dbReference type="InterPro" id="IPR002656">
    <property type="entry name" value="Acyl_transf_3_dom"/>
</dbReference>
<gene>
    <name evidence="3" type="ORF">EYW49_01660</name>
</gene>
<feature type="domain" description="Acyltransferase 3" evidence="2">
    <location>
        <begin position="20"/>
        <end position="352"/>
    </location>
</feature>
<sequence length="385" mass="42298">MSDVSPATTAGTAPGGGRIAFLDGLRGVAILMVVAFHAYARWPEHYPFGARFVGNPFLDTDRTGVLLFFMISGFVILMSLEKNDRFGGFLWRRWLRLFPAMLVCSLAVFALSVVIVPWPKGPLAAFNLLPGLTLLGEDVWMRLTGLSWDDVASIEGSFWSLYVETRFYLIFGALYYLFGRTTAVWGLLGVYALLHLFRVIDLPMIRGNGALPLESIAAALQALHGYGALKVMGAPYFLWFFAGAMYYLWEMERRERHYAIAVVASLVAALSPIAGCGPRLFVVGLMAAVMRFEAVRRVVANPVFLILGFASYPLYLMHENLMVALIVRVGAAWPGLPALAVPVLPIVLVIAVGWLVARFVEPGARRTVARLVGGLARPRVRTDAA</sequence>
<keyword evidence="4" id="KW-1185">Reference proteome</keyword>
<keyword evidence="1" id="KW-0812">Transmembrane</keyword>
<dbReference type="EMBL" id="SJFN01000002">
    <property type="protein sequence ID" value="TBW40885.1"/>
    <property type="molecule type" value="Genomic_DNA"/>
</dbReference>
<dbReference type="PANTHER" id="PTHR23028">
    <property type="entry name" value="ACETYLTRANSFERASE"/>
    <property type="match status" value="1"/>
</dbReference>
<feature type="transmembrane region" description="Helical" evidence="1">
    <location>
        <begin position="261"/>
        <end position="286"/>
    </location>
</feature>
<reference evidence="3 4" key="1">
    <citation type="submission" date="2019-02" db="EMBL/GenBank/DDBJ databases">
        <title>Siculibacillus lacustris gen. nov., sp. nov., a new rosette-forming bacterium isolated from a freshwater crater lake (Lake St. Ana, Romania).</title>
        <authorList>
            <person name="Felfoldi T."/>
            <person name="Marton Z."/>
            <person name="Szabo A."/>
            <person name="Mentes A."/>
            <person name="Boka K."/>
            <person name="Marialigeti K."/>
            <person name="Mathe I."/>
            <person name="Koncz M."/>
            <person name="Schumann P."/>
            <person name="Toth E."/>
        </authorList>
    </citation>
    <scope>NUCLEOTIDE SEQUENCE [LARGE SCALE GENOMIC DNA]</scope>
    <source>
        <strain evidence="3 4">SA-279</strain>
    </source>
</reference>
<feature type="transmembrane region" description="Helical" evidence="1">
    <location>
        <begin position="298"/>
        <end position="316"/>
    </location>
</feature>
<evidence type="ECO:0000313" key="3">
    <source>
        <dbReference type="EMBL" id="TBW40885.1"/>
    </source>
</evidence>
<feature type="transmembrane region" description="Helical" evidence="1">
    <location>
        <begin position="231"/>
        <end position="249"/>
    </location>
</feature>
<evidence type="ECO:0000313" key="4">
    <source>
        <dbReference type="Proteomes" id="UP000292781"/>
    </source>
</evidence>
<proteinExistence type="predicted"/>
<dbReference type="GO" id="GO:0016747">
    <property type="term" value="F:acyltransferase activity, transferring groups other than amino-acyl groups"/>
    <property type="evidence" value="ECO:0007669"/>
    <property type="project" value="InterPro"/>
</dbReference>
<comment type="caution">
    <text evidence="3">The sequence shown here is derived from an EMBL/GenBank/DDBJ whole genome shotgun (WGS) entry which is preliminary data.</text>
</comment>
<accession>A0A4Q9VY38</accession>
<feature type="transmembrane region" description="Helical" evidence="1">
    <location>
        <begin position="336"/>
        <end position="357"/>
    </location>
</feature>
<keyword evidence="3" id="KW-0012">Acyltransferase</keyword>
<dbReference type="Pfam" id="PF01757">
    <property type="entry name" value="Acyl_transf_3"/>
    <property type="match status" value="1"/>
</dbReference>
<name>A0A4Q9VY38_9HYPH</name>
<keyword evidence="1" id="KW-0472">Membrane</keyword>
<dbReference type="InterPro" id="IPR050879">
    <property type="entry name" value="Acyltransferase_3"/>
</dbReference>
<keyword evidence="3" id="KW-0808">Transferase</keyword>
<feature type="transmembrane region" description="Helical" evidence="1">
    <location>
        <begin position="167"/>
        <end position="194"/>
    </location>
</feature>
<protein>
    <submittedName>
        <fullName evidence="3">Acyltransferase</fullName>
    </submittedName>
</protein>
<feature type="transmembrane region" description="Helical" evidence="1">
    <location>
        <begin position="62"/>
        <end position="80"/>
    </location>
</feature>
<dbReference type="AlphaFoldDB" id="A0A4Q9VY38"/>
<dbReference type="Proteomes" id="UP000292781">
    <property type="component" value="Unassembled WGS sequence"/>
</dbReference>
<feature type="transmembrane region" description="Helical" evidence="1">
    <location>
        <begin position="100"/>
        <end position="118"/>
    </location>
</feature>
<keyword evidence="1" id="KW-1133">Transmembrane helix</keyword>
<evidence type="ECO:0000256" key="1">
    <source>
        <dbReference type="SAM" id="Phobius"/>
    </source>
</evidence>
<dbReference type="RefSeq" id="WP_131305298.1">
    <property type="nucleotide sequence ID" value="NZ_SJFN01000002.1"/>
</dbReference>
<organism evidence="3 4">
    <name type="scientific">Siculibacillus lacustris</name>
    <dbReference type="NCBI Taxonomy" id="1549641"/>
    <lineage>
        <taxon>Bacteria</taxon>
        <taxon>Pseudomonadati</taxon>
        <taxon>Pseudomonadota</taxon>
        <taxon>Alphaproteobacteria</taxon>
        <taxon>Hyphomicrobiales</taxon>
        <taxon>Ancalomicrobiaceae</taxon>
        <taxon>Siculibacillus</taxon>
    </lineage>
</organism>
<dbReference type="OrthoDB" id="9807745at2"/>
<feature type="transmembrane region" description="Helical" evidence="1">
    <location>
        <begin position="24"/>
        <end position="42"/>
    </location>
</feature>
<evidence type="ECO:0000259" key="2">
    <source>
        <dbReference type="Pfam" id="PF01757"/>
    </source>
</evidence>